<comment type="caution">
    <text evidence="2">The sequence shown here is derived from an EMBL/GenBank/DDBJ whole genome shotgun (WGS) entry which is preliminary data.</text>
</comment>
<dbReference type="InterPro" id="IPR016169">
    <property type="entry name" value="FAD-bd_PCMH_sub2"/>
</dbReference>
<dbReference type="GO" id="GO:0050660">
    <property type="term" value="F:flavin adenine dinucleotide binding"/>
    <property type="evidence" value="ECO:0007669"/>
    <property type="project" value="InterPro"/>
</dbReference>
<dbReference type="EMBL" id="JAJJMB010003633">
    <property type="protein sequence ID" value="KAI3946702.1"/>
    <property type="molecule type" value="Genomic_DNA"/>
</dbReference>
<dbReference type="InterPro" id="IPR006094">
    <property type="entry name" value="Oxid_FAD_bind_N"/>
</dbReference>
<proteinExistence type="predicted"/>
<dbReference type="Gene3D" id="3.40.462.20">
    <property type="match status" value="1"/>
</dbReference>
<feature type="domain" description="FAD linked oxidase N-terminal" evidence="1">
    <location>
        <begin position="53"/>
        <end position="151"/>
    </location>
</feature>
<reference evidence="2" key="1">
    <citation type="submission" date="2022-04" db="EMBL/GenBank/DDBJ databases">
        <title>A functionally conserved STORR gene fusion in Papaver species that diverged 16.8 million years ago.</title>
        <authorList>
            <person name="Catania T."/>
        </authorList>
    </citation>
    <scope>NUCLEOTIDE SEQUENCE</scope>
    <source>
        <strain evidence="2">S-188037</strain>
    </source>
</reference>
<sequence length="369" mass="41083">MSLVVPFLSEPTNIISSCLIQNQVKNFTLNANSGNDTFSIQNLRYAESTYTKPIVIVLPDTKEQLANTVLCSKQASLAIRVRYGGHKLFMIIDVMNLNNVLVDLESETALVEGGATLGDTYQAIAKSSHLHGFSAGSCPTVGSGGHISGGGFEDVFWEVRGSGGGVWGIIYTWKVQLVPTRYKKFRSQIKPHLEDDFYLSFFVGAGLAETRSTGISAIFKGFYLGSTAEAISTLNREFPKLDIAEDDCKEMSWIESVNRYLDDKGYFKAKSDYVKEPISMRGIKTALRILENYKISSDSIPFPHRVGNIFAIQYLVAWNSTYNSKNDVYISWIRNFYNSMTKYVEKGPRTSCVNVGNNDNNCKKTESNT</sequence>
<dbReference type="Proteomes" id="UP001202328">
    <property type="component" value="Unassembled WGS sequence"/>
</dbReference>
<name>A0AAD4TAV1_9MAGN</name>
<accession>A0AAD4TAV1</accession>
<evidence type="ECO:0000313" key="2">
    <source>
        <dbReference type="EMBL" id="KAI3946702.1"/>
    </source>
</evidence>
<protein>
    <recommendedName>
        <fullName evidence="1">FAD linked oxidase N-terminal domain-containing protein</fullName>
    </recommendedName>
</protein>
<dbReference type="PANTHER" id="PTHR32448">
    <property type="entry name" value="OS08G0158400 PROTEIN"/>
    <property type="match status" value="1"/>
</dbReference>
<dbReference type="Gene3D" id="3.30.43.10">
    <property type="entry name" value="Uridine Diphospho-n-acetylenolpyruvylglucosamine Reductase, domain 2"/>
    <property type="match status" value="1"/>
</dbReference>
<dbReference type="InterPro" id="IPR016167">
    <property type="entry name" value="FAD-bd_PCMH_sub1"/>
</dbReference>
<keyword evidence="3" id="KW-1185">Reference proteome</keyword>
<dbReference type="AlphaFoldDB" id="A0AAD4TAV1"/>
<dbReference type="Pfam" id="PF01565">
    <property type="entry name" value="FAD_binding_4"/>
    <property type="match status" value="1"/>
</dbReference>
<organism evidence="2 3">
    <name type="scientific">Papaver atlanticum</name>
    <dbReference type="NCBI Taxonomy" id="357466"/>
    <lineage>
        <taxon>Eukaryota</taxon>
        <taxon>Viridiplantae</taxon>
        <taxon>Streptophyta</taxon>
        <taxon>Embryophyta</taxon>
        <taxon>Tracheophyta</taxon>
        <taxon>Spermatophyta</taxon>
        <taxon>Magnoliopsida</taxon>
        <taxon>Ranunculales</taxon>
        <taxon>Papaveraceae</taxon>
        <taxon>Papaveroideae</taxon>
        <taxon>Papaver</taxon>
    </lineage>
</organism>
<dbReference type="Gene3D" id="3.30.465.10">
    <property type="match status" value="2"/>
</dbReference>
<evidence type="ECO:0000313" key="3">
    <source>
        <dbReference type="Proteomes" id="UP001202328"/>
    </source>
</evidence>
<dbReference type="InterPro" id="IPR036318">
    <property type="entry name" value="FAD-bd_PCMH-like_sf"/>
</dbReference>
<gene>
    <name evidence="2" type="ORF">MKW98_003265</name>
</gene>
<evidence type="ECO:0000259" key="1">
    <source>
        <dbReference type="Pfam" id="PF01565"/>
    </source>
</evidence>
<dbReference type="SUPFAM" id="SSF56176">
    <property type="entry name" value="FAD-binding/transporter-associated domain-like"/>
    <property type="match status" value="1"/>
</dbReference>